<evidence type="ECO:0000313" key="3">
    <source>
        <dbReference type="Proteomes" id="UP000783213"/>
    </source>
</evidence>
<evidence type="ECO:0000256" key="1">
    <source>
        <dbReference type="SAM" id="MobiDB-lite"/>
    </source>
</evidence>
<feature type="region of interest" description="Disordered" evidence="1">
    <location>
        <begin position="1"/>
        <end position="24"/>
    </location>
</feature>
<proteinExistence type="predicted"/>
<evidence type="ECO:0000313" key="2">
    <source>
        <dbReference type="EMBL" id="KAF7924940.1"/>
    </source>
</evidence>
<dbReference type="EMBL" id="RCSX01000016">
    <property type="protein sequence ID" value="KAF7924940.1"/>
    <property type="molecule type" value="Genomic_DNA"/>
</dbReference>
<protein>
    <submittedName>
        <fullName evidence="2">Uncharacterized protein</fullName>
    </submittedName>
</protein>
<dbReference type="RefSeq" id="XP_038808793.1">
    <property type="nucleotide sequence ID" value="XM_038954651.1"/>
</dbReference>
<dbReference type="GeneID" id="62233802"/>
<name>A0ABQ7IHU2_9HELO</name>
<keyword evidence="3" id="KW-1185">Reference proteome</keyword>
<sequence>MPHLSFCPDFSSQHETGHDGDARSLNSCRYGGDVEDKNSERIDEDFVRGPDDIRMHIGSKLDYIEDIPEAFCYDYVPNTPNPEILIDNSETIRFPLSRHDIDKIVVANNLKTTNPSWNKIQESILQKVGEKLRLGSRKFDATLTNLILSEDGTSCETNVPEFSARNFATLDIILPSTRAEEKIVIKSKNVCIHELTGPEPSNWDSSFFCWVDLSITSTAPVSGHRLALRYSLRYTSIKDITSLTAHAKPSINLRSTLRQWTDNTSVANNILTHVLKKDYGNRCSDKDLRWDDLFAITQLKDVSKHVGLFLCLGRLIVTLEGITKPPELDGIRRGERNRYEIETTKYELGRLNYLDGEILFNERNFEVESCIQNIKDIFDGGLSDDRQLDFNNKPFYQPFHQRYHRTVENSFKNYIAWSSLL</sequence>
<accession>A0ABQ7IHU2</accession>
<reference evidence="2 3" key="1">
    <citation type="journal article" date="2020" name="Genome Biol. Evol.">
        <title>Comparative genomics of Sclerotiniaceae.</title>
        <authorList>
            <person name="Valero Jimenez C.A."/>
            <person name="Steentjes M."/>
            <person name="Scholten O.E."/>
            <person name="Van Kan J.A.L."/>
        </authorList>
    </citation>
    <scope>NUCLEOTIDE SEQUENCE [LARGE SCALE GENOMIC DNA]</scope>
    <source>
        <strain evidence="2 3">B1</strain>
    </source>
</reference>
<organism evidence="2 3">
    <name type="scientific">Botrytis deweyae</name>
    <dbReference type="NCBI Taxonomy" id="2478750"/>
    <lineage>
        <taxon>Eukaryota</taxon>
        <taxon>Fungi</taxon>
        <taxon>Dikarya</taxon>
        <taxon>Ascomycota</taxon>
        <taxon>Pezizomycotina</taxon>
        <taxon>Leotiomycetes</taxon>
        <taxon>Helotiales</taxon>
        <taxon>Sclerotiniaceae</taxon>
        <taxon>Botrytis</taxon>
    </lineage>
</organism>
<dbReference type="Proteomes" id="UP000783213">
    <property type="component" value="Unassembled WGS sequence"/>
</dbReference>
<gene>
    <name evidence="2" type="ORF">EAE98_007028</name>
</gene>
<comment type="caution">
    <text evidence="2">The sequence shown here is derived from an EMBL/GenBank/DDBJ whole genome shotgun (WGS) entry which is preliminary data.</text>
</comment>